<dbReference type="STRING" id="59922.P9303_08011"/>
<dbReference type="KEGG" id="pmf:P9303_08011"/>
<sequence>MFSGRNHRSHFALELISSFSKSQIHLLTYLLDSVAEDLHLVTILTEFSLGNRGFRSQRIDHRYSLINLISSRANQLSTLSHLDFIIGFFLAR</sequence>
<dbReference type="Proteomes" id="UP000002274">
    <property type="component" value="Chromosome"/>
</dbReference>
<dbReference type="EMBL" id="CP000554">
    <property type="protein sequence ID" value="ABM77552.1"/>
    <property type="molecule type" value="Genomic_DNA"/>
</dbReference>
<dbReference type="HOGENOM" id="CLU_2410829_0_0_3"/>
<name>A2C7U2_PROM3</name>
<accession>A2C7U2</accession>
<organism evidence="1 2">
    <name type="scientific">Prochlorococcus marinus (strain MIT 9303)</name>
    <dbReference type="NCBI Taxonomy" id="59922"/>
    <lineage>
        <taxon>Bacteria</taxon>
        <taxon>Bacillati</taxon>
        <taxon>Cyanobacteriota</taxon>
        <taxon>Cyanophyceae</taxon>
        <taxon>Synechococcales</taxon>
        <taxon>Prochlorococcaceae</taxon>
        <taxon>Prochlorococcus</taxon>
    </lineage>
</organism>
<proteinExistence type="predicted"/>
<evidence type="ECO:0000313" key="1">
    <source>
        <dbReference type="EMBL" id="ABM77552.1"/>
    </source>
</evidence>
<gene>
    <name evidence="1" type="ordered locus">P9303_08011</name>
</gene>
<evidence type="ECO:0000313" key="2">
    <source>
        <dbReference type="Proteomes" id="UP000002274"/>
    </source>
</evidence>
<dbReference type="AlphaFoldDB" id="A2C7U2"/>
<protein>
    <submittedName>
        <fullName evidence="1">Uncharacterized protein</fullName>
    </submittedName>
</protein>
<reference evidence="1 2" key="1">
    <citation type="journal article" date="2007" name="PLoS Genet.">
        <title>Patterns and implications of gene gain and loss in the evolution of Prochlorococcus.</title>
        <authorList>
            <person name="Kettler G.C."/>
            <person name="Martiny A.C."/>
            <person name="Huang K."/>
            <person name="Zucker J."/>
            <person name="Coleman M.L."/>
            <person name="Rodrigue S."/>
            <person name="Chen F."/>
            <person name="Lapidus A."/>
            <person name="Ferriera S."/>
            <person name="Johnson J."/>
            <person name="Steglich C."/>
            <person name="Church G.M."/>
            <person name="Richardson P."/>
            <person name="Chisholm S.W."/>
        </authorList>
    </citation>
    <scope>NUCLEOTIDE SEQUENCE [LARGE SCALE GENOMIC DNA]</scope>
    <source>
        <strain evidence="1 2">MIT 9303</strain>
    </source>
</reference>